<dbReference type="Proteomes" id="UP000838756">
    <property type="component" value="Unassembled WGS sequence"/>
</dbReference>
<dbReference type="AlphaFoldDB" id="A0A8S4RTZ6"/>
<name>A0A8S4RTZ6_9NEOP</name>
<reference evidence="1" key="1">
    <citation type="submission" date="2022-03" db="EMBL/GenBank/DDBJ databases">
        <authorList>
            <person name="Lindestad O."/>
        </authorList>
    </citation>
    <scope>NUCLEOTIDE SEQUENCE</scope>
</reference>
<keyword evidence="2" id="KW-1185">Reference proteome</keyword>
<comment type="caution">
    <text evidence="1">The sequence shown here is derived from an EMBL/GenBank/DDBJ whole genome shotgun (WGS) entry which is preliminary data.</text>
</comment>
<accession>A0A8S4RTZ6</accession>
<evidence type="ECO:0000313" key="2">
    <source>
        <dbReference type="Proteomes" id="UP000838756"/>
    </source>
</evidence>
<organism evidence="1 2">
    <name type="scientific">Pararge aegeria aegeria</name>
    <dbReference type="NCBI Taxonomy" id="348720"/>
    <lineage>
        <taxon>Eukaryota</taxon>
        <taxon>Metazoa</taxon>
        <taxon>Ecdysozoa</taxon>
        <taxon>Arthropoda</taxon>
        <taxon>Hexapoda</taxon>
        <taxon>Insecta</taxon>
        <taxon>Pterygota</taxon>
        <taxon>Neoptera</taxon>
        <taxon>Endopterygota</taxon>
        <taxon>Lepidoptera</taxon>
        <taxon>Glossata</taxon>
        <taxon>Ditrysia</taxon>
        <taxon>Papilionoidea</taxon>
        <taxon>Nymphalidae</taxon>
        <taxon>Satyrinae</taxon>
        <taxon>Satyrini</taxon>
        <taxon>Parargina</taxon>
        <taxon>Pararge</taxon>
    </lineage>
</organism>
<sequence>MFVESINSHWTGVIDYSLNPFPLWGGAMPSDCTPPIASHSYWYIGPGVKGRSVTVIAPSMVRVANMVQFMAYADAVAPRIWG</sequence>
<dbReference type="EMBL" id="CAKXAJ010025488">
    <property type="protein sequence ID" value="CAH2240256.1"/>
    <property type="molecule type" value="Genomic_DNA"/>
</dbReference>
<proteinExistence type="predicted"/>
<evidence type="ECO:0000313" key="1">
    <source>
        <dbReference type="EMBL" id="CAH2240256.1"/>
    </source>
</evidence>
<protein>
    <submittedName>
        <fullName evidence="1">Jg2268 protein</fullName>
    </submittedName>
</protein>
<gene>
    <name evidence="1" type="primary">jg2268</name>
    <name evidence="1" type="ORF">PAEG_LOCUS16855</name>
</gene>